<keyword evidence="12" id="KW-0573">Peptidoglycan synthesis</keyword>
<keyword evidence="6 18" id="KW-0808">Transferase</keyword>
<evidence type="ECO:0000256" key="11">
    <source>
        <dbReference type="ARBA" id="ARBA00022960"/>
    </source>
</evidence>
<evidence type="ECO:0000256" key="8">
    <source>
        <dbReference type="ARBA" id="ARBA00022723"/>
    </source>
</evidence>
<evidence type="ECO:0000256" key="3">
    <source>
        <dbReference type="ARBA" id="ARBA00007707"/>
    </source>
</evidence>
<comment type="catalytic activity">
    <reaction evidence="16">
        <text>N-acetyl-alpha-D-glucosamine 1-phosphate + UTP + H(+) = UDP-N-acetyl-alpha-D-glucosamine + diphosphate</text>
        <dbReference type="Rhea" id="RHEA:13509"/>
        <dbReference type="ChEBI" id="CHEBI:15378"/>
        <dbReference type="ChEBI" id="CHEBI:33019"/>
        <dbReference type="ChEBI" id="CHEBI:46398"/>
        <dbReference type="ChEBI" id="CHEBI:57705"/>
        <dbReference type="ChEBI" id="CHEBI:57776"/>
        <dbReference type="EC" id="2.7.7.23"/>
    </reaction>
</comment>
<dbReference type="SUPFAM" id="SSF51161">
    <property type="entry name" value="Trimeric LpxA-like enzymes"/>
    <property type="match status" value="1"/>
</dbReference>
<evidence type="ECO:0000256" key="10">
    <source>
        <dbReference type="ARBA" id="ARBA00022842"/>
    </source>
</evidence>
<keyword evidence="10" id="KW-0460">Magnesium</keyword>
<keyword evidence="11" id="KW-0133">Cell shape</keyword>
<keyword evidence="13" id="KW-0012">Acyltransferase</keyword>
<evidence type="ECO:0000256" key="2">
    <source>
        <dbReference type="ARBA" id="ARBA00004496"/>
    </source>
</evidence>
<dbReference type="PROSITE" id="PS00101">
    <property type="entry name" value="HEXAPEP_TRANSFERASES"/>
    <property type="match status" value="1"/>
</dbReference>
<comment type="catalytic activity">
    <reaction evidence="15">
        <text>alpha-D-glucosamine 1-phosphate + acetyl-CoA = N-acetyl-alpha-D-glucosamine 1-phosphate + CoA + H(+)</text>
        <dbReference type="Rhea" id="RHEA:13725"/>
        <dbReference type="ChEBI" id="CHEBI:15378"/>
        <dbReference type="ChEBI" id="CHEBI:57287"/>
        <dbReference type="ChEBI" id="CHEBI:57288"/>
        <dbReference type="ChEBI" id="CHEBI:57776"/>
        <dbReference type="ChEBI" id="CHEBI:58516"/>
        <dbReference type="EC" id="2.3.1.157"/>
    </reaction>
</comment>
<dbReference type="Proteomes" id="UP000295500">
    <property type="component" value="Unassembled WGS sequence"/>
</dbReference>
<dbReference type="GO" id="GO:0003977">
    <property type="term" value="F:UDP-N-acetylglucosamine diphosphorylase activity"/>
    <property type="evidence" value="ECO:0007669"/>
    <property type="project" value="UniProtKB-EC"/>
</dbReference>
<dbReference type="GO" id="GO:0006048">
    <property type="term" value="P:UDP-N-acetylglucosamine biosynthetic process"/>
    <property type="evidence" value="ECO:0007669"/>
    <property type="project" value="InterPro"/>
</dbReference>
<dbReference type="GO" id="GO:0005737">
    <property type="term" value="C:cytoplasm"/>
    <property type="evidence" value="ECO:0007669"/>
    <property type="project" value="UniProtKB-SubCell"/>
</dbReference>
<dbReference type="GO" id="GO:0046872">
    <property type="term" value="F:metal ion binding"/>
    <property type="evidence" value="ECO:0007669"/>
    <property type="project" value="UniProtKB-KW"/>
</dbReference>
<name>A0A4R6QB42_9FIRM</name>
<dbReference type="InterPro" id="IPR011004">
    <property type="entry name" value="Trimer_LpxA-like_sf"/>
</dbReference>
<evidence type="ECO:0000256" key="15">
    <source>
        <dbReference type="ARBA" id="ARBA00048247"/>
    </source>
</evidence>
<dbReference type="InterPro" id="IPR018357">
    <property type="entry name" value="Hexapep_transf_CS"/>
</dbReference>
<sequence length="233" mass="24918">MDYDEYMKKENERRSIAIDHLKNGVEFVDINSAYIDPQVKIGAGTVIGPCVTLEGATVIGEGCHIFQNTRIQDSEIGDGVEIQSSVIIESSVGKDTKVGPFAYLRPGSHIGEACKVGDFVEVKNSNFGDGSKTAHLTYIGDADVGKNVNIGCGVVFVNYDGTNKYRSTVGNGAFIGCNTNLVSPVNVEDGAYIAAGSTVTKNVPEDALCIARSKQRNIEGWAAARGLYNKKDK</sequence>
<keyword evidence="8" id="KW-0479">Metal-binding</keyword>
<evidence type="ECO:0000256" key="5">
    <source>
        <dbReference type="ARBA" id="ARBA00022490"/>
    </source>
</evidence>
<dbReference type="AlphaFoldDB" id="A0A4R6QB42"/>
<comment type="function">
    <text evidence="17">Catalyzes the last two sequential reactions in the de novo biosynthetic pathway for UDP-N-acetylglucosamine (UDP-GlcNAc). The C-terminal domain catalyzes the transfer of acetyl group from acetyl coenzyme A to glucosamine-1-phosphate (GlcN-1-P) to produce N-acetylglucosamine-1-phosphate (GlcNAc-1-P), which is converted into UDP-GlcNAc by the transfer of uridine 5-monophosphate (from uridine 5-triphosphate), a reaction catalyzed by the N-terminal domain.</text>
</comment>
<evidence type="ECO:0000256" key="9">
    <source>
        <dbReference type="ARBA" id="ARBA00022737"/>
    </source>
</evidence>
<dbReference type="EMBL" id="SNXO01000002">
    <property type="protein sequence ID" value="TDP59868.1"/>
    <property type="molecule type" value="Genomic_DNA"/>
</dbReference>
<dbReference type="GO" id="GO:0009252">
    <property type="term" value="P:peptidoglycan biosynthetic process"/>
    <property type="evidence" value="ECO:0007669"/>
    <property type="project" value="UniProtKB-KW"/>
</dbReference>
<proteinExistence type="inferred from homology"/>
<evidence type="ECO:0000256" key="13">
    <source>
        <dbReference type="ARBA" id="ARBA00023315"/>
    </source>
</evidence>
<comment type="cofactor">
    <cofactor evidence="1">
        <name>Mg(2+)</name>
        <dbReference type="ChEBI" id="CHEBI:18420"/>
    </cofactor>
</comment>
<evidence type="ECO:0000256" key="16">
    <source>
        <dbReference type="ARBA" id="ARBA00048493"/>
    </source>
</evidence>
<keyword evidence="19" id="KW-1185">Reference proteome</keyword>
<gene>
    <name evidence="18" type="ORF">EV211_102110</name>
</gene>
<evidence type="ECO:0000313" key="19">
    <source>
        <dbReference type="Proteomes" id="UP000295500"/>
    </source>
</evidence>
<dbReference type="RefSeq" id="WP_133527566.1">
    <property type="nucleotide sequence ID" value="NZ_SNXO01000002.1"/>
</dbReference>
<evidence type="ECO:0000256" key="7">
    <source>
        <dbReference type="ARBA" id="ARBA00022695"/>
    </source>
</evidence>
<dbReference type="InterPro" id="IPR038009">
    <property type="entry name" value="GlmU_C_LbH"/>
</dbReference>
<dbReference type="GO" id="GO:0019134">
    <property type="term" value="F:glucosamine-1-phosphate N-acetyltransferase activity"/>
    <property type="evidence" value="ECO:0007669"/>
    <property type="project" value="UniProtKB-EC"/>
</dbReference>
<evidence type="ECO:0000313" key="18">
    <source>
        <dbReference type="EMBL" id="TDP59868.1"/>
    </source>
</evidence>
<protein>
    <submittedName>
        <fullName evidence="18">UDP-N-acetylglucosamine diphosphorylase/glucosamine-1-phosphate N-acetyltransferase</fullName>
    </submittedName>
</protein>
<dbReference type="InterPro" id="IPR001451">
    <property type="entry name" value="Hexapep"/>
</dbReference>
<dbReference type="GO" id="GO:0008360">
    <property type="term" value="P:regulation of cell shape"/>
    <property type="evidence" value="ECO:0007669"/>
    <property type="project" value="UniProtKB-KW"/>
</dbReference>
<evidence type="ECO:0000256" key="17">
    <source>
        <dbReference type="ARBA" id="ARBA00049628"/>
    </source>
</evidence>
<evidence type="ECO:0000256" key="6">
    <source>
        <dbReference type="ARBA" id="ARBA00022679"/>
    </source>
</evidence>
<dbReference type="Pfam" id="PF00132">
    <property type="entry name" value="Hexapep"/>
    <property type="match status" value="2"/>
</dbReference>
<evidence type="ECO:0000256" key="4">
    <source>
        <dbReference type="ARBA" id="ARBA00007947"/>
    </source>
</evidence>
<keyword evidence="9" id="KW-0677">Repeat</keyword>
<dbReference type="CDD" id="cd03353">
    <property type="entry name" value="LbH_GlmU_C"/>
    <property type="match status" value="1"/>
</dbReference>
<comment type="similarity">
    <text evidence="3">In the C-terminal section; belongs to the transferase hexapeptide repeat family.</text>
</comment>
<comment type="similarity">
    <text evidence="4">In the N-terminal section; belongs to the N-acetylglucosamine-1-phosphate uridyltransferase family.</text>
</comment>
<accession>A0A4R6QB42</accession>
<keyword evidence="5" id="KW-0963">Cytoplasm</keyword>
<organism evidence="18 19">
    <name type="scientific">Aminicella lysinilytica</name>
    <dbReference type="NCBI Taxonomy" id="433323"/>
    <lineage>
        <taxon>Bacteria</taxon>
        <taxon>Bacillati</taxon>
        <taxon>Bacillota</taxon>
        <taxon>Clostridia</taxon>
        <taxon>Peptostreptococcales</taxon>
        <taxon>Anaerovoracaceae</taxon>
        <taxon>Aminicella</taxon>
    </lineage>
</organism>
<dbReference type="InterPro" id="IPR050065">
    <property type="entry name" value="GlmU-like"/>
</dbReference>
<dbReference type="PANTHER" id="PTHR43584">
    <property type="entry name" value="NUCLEOTIDYL TRANSFERASE"/>
    <property type="match status" value="1"/>
</dbReference>
<evidence type="ECO:0000256" key="12">
    <source>
        <dbReference type="ARBA" id="ARBA00022984"/>
    </source>
</evidence>
<comment type="subcellular location">
    <subcellularLocation>
        <location evidence="2">Cytoplasm</location>
    </subcellularLocation>
</comment>
<reference evidence="18 19" key="1">
    <citation type="submission" date="2019-03" db="EMBL/GenBank/DDBJ databases">
        <title>Genomic Encyclopedia of Type Strains, Phase IV (KMG-IV): sequencing the most valuable type-strain genomes for metagenomic binning, comparative biology and taxonomic classification.</title>
        <authorList>
            <person name="Goeker M."/>
        </authorList>
    </citation>
    <scope>NUCLEOTIDE SEQUENCE [LARGE SCALE GENOMIC DNA]</scope>
    <source>
        <strain evidence="18 19">DSM 28287</strain>
    </source>
</reference>
<evidence type="ECO:0000256" key="14">
    <source>
        <dbReference type="ARBA" id="ARBA00023316"/>
    </source>
</evidence>
<evidence type="ECO:0000256" key="1">
    <source>
        <dbReference type="ARBA" id="ARBA00001946"/>
    </source>
</evidence>
<dbReference type="GO" id="GO:0071555">
    <property type="term" value="P:cell wall organization"/>
    <property type="evidence" value="ECO:0007669"/>
    <property type="project" value="UniProtKB-KW"/>
</dbReference>
<dbReference type="OrthoDB" id="9775031at2"/>
<dbReference type="PANTHER" id="PTHR43584:SF3">
    <property type="entry name" value="BIFUNCTIONAL PROTEIN GLMU"/>
    <property type="match status" value="1"/>
</dbReference>
<keyword evidence="7" id="KW-0548">Nucleotidyltransferase</keyword>
<comment type="caution">
    <text evidence="18">The sequence shown here is derived from an EMBL/GenBank/DDBJ whole genome shotgun (WGS) entry which is preliminary data.</text>
</comment>
<keyword evidence="14" id="KW-0961">Cell wall biogenesis/degradation</keyword>
<dbReference type="Gene3D" id="2.160.10.10">
    <property type="entry name" value="Hexapeptide repeat proteins"/>
    <property type="match status" value="1"/>
</dbReference>